<dbReference type="CDD" id="cd06850">
    <property type="entry name" value="biotinyl_domain"/>
    <property type="match status" value="1"/>
</dbReference>
<dbReference type="Proteomes" id="UP001497623">
    <property type="component" value="Unassembled WGS sequence"/>
</dbReference>
<dbReference type="SMART" id="SM00878">
    <property type="entry name" value="Biotin_carb_C"/>
    <property type="match status" value="1"/>
</dbReference>
<evidence type="ECO:0000313" key="10">
    <source>
        <dbReference type="EMBL" id="CAL4242789.1"/>
    </source>
</evidence>
<dbReference type="GO" id="GO:0005739">
    <property type="term" value="C:mitochondrion"/>
    <property type="evidence" value="ECO:0007669"/>
    <property type="project" value="TreeGrafter"/>
</dbReference>
<dbReference type="Pfam" id="PF02785">
    <property type="entry name" value="Biotin_carb_C"/>
    <property type="match status" value="1"/>
</dbReference>
<dbReference type="InterPro" id="IPR005482">
    <property type="entry name" value="Biotin_COase_C"/>
</dbReference>
<evidence type="ECO:0000259" key="7">
    <source>
        <dbReference type="PROSITE" id="PS50968"/>
    </source>
</evidence>
<dbReference type="Pfam" id="PF00364">
    <property type="entry name" value="Biotin_lipoyl"/>
    <property type="match status" value="1"/>
</dbReference>
<evidence type="ECO:0000256" key="4">
    <source>
        <dbReference type="ARBA" id="ARBA00022840"/>
    </source>
</evidence>
<dbReference type="GO" id="GO:0046872">
    <property type="term" value="F:metal ion binding"/>
    <property type="evidence" value="ECO:0007669"/>
    <property type="project" value="InterPro"/>
</dbReference>
<dbReference type="GO" id="GO:0004485">
    <property type="term" value="F:methylcrotonoyl-CoA carboxylase activity"/>
    <property type="evidence" value="ECO:0007669"/>
    <property type="project" value="TreeGrafter"/>
</dbReference>
<dbReference type="GO" id="GO:0005524">
    <property type="term" value="F:ATP binding"/>
    <property type="evidence" value="ECO:0007669"/>
    <property type="project" value="UniProtKB-UniRule"/>
</dbReference>
<dbReference type="InterPro" id="IPR005479">
    <property type="entry name" value="CPAse_ATP-bd"/>
</dbReference>
<evidence type="ECO:0000256" key="1">
    <source>
        <dbReference type="ARBA" id="ARBA00001953"/>
    </source>
</evidence>
<dbReference type="Gene3D" id="2.40.50.100">
    <property type="match status" value="1"/>
</dbReference>
<dbReference type="InterPro" id="IPR011764">
    <property type="entry name" value="Biotin_carboxylation_dom"/>
</dbReference>
<feature type="domain" description="Lipoyl-binding" evidence="7">
    <location>
        <begin position="570"/>
        <end position="646"/>
    </location>
</feature>
<dbReference type="PANTHER" id="PTHR18866:SF33">
    <property type="entry name" value="METHYLCROTONOYL-COA CARBOXYLASE SUBUNIT ALPHA, MITOCHONDRIAL-RELATED"/>
    <property type="match status" value="1"/>
</dbReference>
<dbReference type="PROSITE" id="PS00188">
    <property type="entry name" value="BIOTIN"/>
    <property type="match status" value="1"/>
</dbReference>
<dbReference type="Gene3D" id="3.30.700.40">
    <property type="match status" value="1"/>
</dbReference>
<gene>
    <name evidence="10" type="ORF">MNOR_LOCUS40796</name>
</gene>
<keyword evidence="5" id="KW-0092">Biotin</keyword>
<dbReference type="FunFam" id="2.40.50.100:FF:000003">
    <property type="entry name" value="Acetyl-CoA carboxylase biotin carboxyl carrier protein"/>
    <property type="match status" value="1"/>
</dbReference>
<evidence type="ECO:0000256" key="3">
    <source>
        <dbReference type="ARBA" id="ARBA00022741"/>
    </source>
</evidence>
<dbReference type="PROSITE" id="PS50979">
    <property type="entry name" value="BC"/>
    <property type="match status" value="1"/>
</dbReference>
<evidence type="ECO:0000313" key="11">
    <source>
        <dbReference type="Proteomes" id="UP001497623"/>
    </source>
</evidence>
<organism evidence="10 11">
    <name type="scientific">Meganyctiphanes norvegica</name>
    <name type="common">Northern krill</name>
    <name type="synonym">Thysanopoda norvegica</name>
    <dbReference type="NCBI Taxonomy" id="48144"/>
    <lineage>
        <taxon>Eukaryota</taxon>
        <taxon>Metazoa</taxon>
        <taxon>Ecdysozoa</taxon>
        <taxon>Arthropoda</taxon>
        <taxon>Crustacea</taxon>
        <taxon>Multicrustacea</taxon>
        <taxon>Malacostraca</taxon>
        <taxon>Eumalacostraca</taxon>
        <taxon>Eucarida</taxon>
        <taxon>Euphausiacea</taxon>
        <taxon>Euphausiidae</taxon>
        <taxon>Meganyctiphanes</taxon>
    </lineage>
</organism>
<dbReference type="InterPro" id="IPR011054">
    <property type="entry name" value="Rudment_hybrid_motif"/>
</dbReference>
<keyword evidence="2" id="KW-0436">Ligase</keyword>
<dbReference type="AlphaFoldDB" id="A0AAV2SVD4"/>
<evidence type="ECO:0000259" key="9">
    <source>
        <dbReference type="PROSITE" id="PS50979"/>
    </source>
</evidence>
<evidence type="ECO:0000259" key="8">
    <source>
        <dbReference type="PROSITE" id="PS50975"/>
    </source>
</evidence>
<accession>A0AAV2SVD4</accession>
<comment type="caution">
    <text evidence="10">The sequence shown here is derived from an EMBL/GenBank/DDBJ whole genome shotgun (WGS) entry which is preliminary data.</text>
</comment>
<evidence type="ECO:0000256" key="5">
    <source>
        <dbReference type="ARBA" id="ARBA00023267"/>
    </source>
</evidence>
<proteinExistence type="predicted"/>
<dbReference type="Pfam" id="PF02786">
    <property type="entry name" value="CPSase_L_D2"/>
    <property type="match status" value="1"/>
</dbReference>
<dbReference type="SUPFAM" id="SSF51230">
    <property type="entry name" value="Single hybrid motif"/>
    <property type="match status" value="1"/>
</dbReference>
<dbReference type="EMBL" id="CAXKWB010131882">
    <property type="protein sequence ID" value="CAL4242789.1"/>
    <property type="molecule type" value="Genomic_DNA"/>
</dbReference>
<feature type="non-terminal residue" evidence="10">
    <location>
        <position position="651"/>
    </location>
</feature>
<feature type="domain" description="Biotin carboxylation" evidence="9">
    <location>
        <begin position="1"/>
        <end position="425"/>
    </location>
</feature>
<dbReference type="PANTHER" id="PTHR18866">
    <property type="entry name" value="CARBOXYLASE:PYRUVATE/ACETYL-COA/PROPIONYL-COA CARBOXYLASE"/>
    <property type="match status" value="1"/>
</dbReference>
<dbReference type="SUPFAM" id="SSF51246">
    <property type="entry name" value="Rudiment single hybrid motif"/>
    <property type="match status" value="1"/>
</dbReference>
<dbReference type="PROSITE" id="PS50968">
    <property type="entry name" value="BIOTINYL_LIPOYL"/>
    <property type="match status" value="1"/>
</dbReference>
<dbReference type="InterPro" id="IPR001882">
    <property type="entry name" value="Biotin_BS"/>
</dbReference>
<keyword evidence="4 6" id="KW-0067">ATP-binding</keyword>
<evidence type="ECO:0000256" key="6">
    <source>
        <dbReference type="PROSITE-ProRule" id="PRU00409"/>
    </source>
</evidence>
<dbReference type="InterPro" id="IPR000089">
    <property type="entry name" value="Biotin_lipoyl"/>
</dbReference>
<sequence>MSVPQIFLYINSTPSSSYVVILSQAYHRLWRGLPRSERSPTVIDVVENRGPAAIMPETQWPLLNIFPENSDKRKIMTRCFFRSTISNLKNYGLKGTSKKIMSDAGVPVVGGYHGDDQSDEKLCKEAHNIGFPVMIKAVRGGGGKGMRIALTPEEFDAQLDSARREAQKSFGDQVMLIEKYVERPRHVEVQVFGDQHGNYVYLFERDCSVQRRHQKIIEEAPAPGLTWEERRSIGEAACRAAKAVNYVGAGTVEFILDAQHKFYFMEMNTRLQVEHPISEMITDTDLVEWQIRVASGETLPKMQDEIKLSGHSFEARIYAEDPKGGFLPGAGPLNYLATPVASPTVRIETGVRQGDEVSIHYDPMIAKLVVWGQDRNQALNSLTTCLADYNIVGLNTNVNFLMDLAKHPSFVSGDVHTDFIPEHYDSLFPERSPSHHLLCQAALAMVLQEEAVGIKAAAASLDPTSPFKQGVLPRINHILRRSVNLSYDGKDESALVEYLGNAEYRMTVGGSSYTVSGSLVTLDGFQLLSCSIDGAISNSRVIMDQRDINVFTENGGWKLSIPGPKFESELSKGGAASGDAVAPMPGVVEKVCVEAGQTVQPGDPLIIMIAMKMEYVIRAPKAGTVEKVLYKAGDNVAKNSPLVNVKEDEES</sequence>
<reference evidence="10 11" key="1">
    <citation type="submission" date="2024-05" db="EMBL/GenBank/DDBJ databases">
        <authorList>
            <person name="Wallberg A."/>
        </authorList>
    </citation>
    <scope>NUCLEOTIDE SEQUENCE [LARGE SCALE GENOMIC DNA]</scope>
</reference>
<dbReference type="PROSITE" id="PS50975">
    <property type="entry name" value="ATP_GRASP"/>
    <property type="match status" value="1"/>
</dbReference>
<protein>
    <submittedName>
        <fullName evidence="10">Uncharacterized protein</fullName>
    </submittedName>
</protein>
<feature type="domain" description="ATP-grasp" evidence="8">
    <location>
        <begin position="98"/>
        <end position="295"/>
    </location>
</feature>
<keyword evidence="3 6" id="KW-0547">Nucleotide-binding</keyword>
<name>A0AAV2SVD4_MEGNR</name>
<evidence type="ECO:0000256" key="2">
    <source>
        <dbReference type="ARBA" id="ARBA00022598"/>
    </source>
</evidence>
<dbReference type="InterPro" id="IPR011053">
    <property type="entry name" value="Single_hybrid_motif"/>
</dbReference>
<dbReference type="Gene3D" id="3.30.470.20">
    <property type="entry name" value="ATP-grasp fold, B domain"/>
    <property type="match status" value="1"/>
</dbReference>
<dbReference type="PROSITE" id="PS00867">
    <property type="entry name" value="CPSASE_2"/>
    <property type="match status" value="1"/>
</dbReference>
<dbReference type="InterPro" id="IPR050856">
    <property type="entry name" value="Biotin_carboxylase_complex"/>
</dbReference>
<dbReference type="FunFam" id="3.30.1490.20:FF:000003">
    <property type="entry name" value="acetyl-CoA carboxylase isoform X1"/>
    <property type="match status" value="1"/>
</dbReference>
<keyword evidence="11" id="KW-1185">Reference proteome</keyword>
<dbReference type="SUPFAM" id="SSF56059">
    <property type="entry name" value="Glutathione synthetase ATP-binding domain-like"/>
    <property type="match status" value="1"/>
</dbReference>
<dbReference type="InterPro" id="IPR011761">
    <property type="entry name" value="ATP-grasp"/>
</dbReference>
<comment type="cofactor">
    <cofactor evidence="1">
        <name>biotin</name>
        <dbReference type="ChEBI" id="CHEBI:57586"/>
    </cofactor>
</comment>